<dbReference type="Proteomes" id="UP000011761">
    <property type="component" value="Unassembled WGS sequence"/>
</dbReference>
<gene>
    <name evidence="1" type="ORF">BAUCODRAFT_425300</name>
</gene>
<accession>M2MNY4</accession>
<sequence>MNEHEVLFCLKGGSTEVKLYVNIALSWHRQDTVLTTTTKEEICVTLLSAAGVNPRSRRTRAGPNKVAIPLAASCPFTSTIQGFEVVLIFEQTSHDPIAVVSHMRAEANIAAAHPQGFGDAGLEGEAYRKSAMKVFGASAVGDRLPSFISP</sequence>
<keyword evidence="2" id="KW-1185">Reference proteome</keyword>
<dbReference type="HOGENOM" id="CLU_1740161_0_0_1"/>
<evidence type="ECO:0000313" key="2">
    <source>
        <dbReference type="Proteomes" id="UP000011761"/>
    </source>
</evidence>
<dbReference type="AlphaFoldDB" id="M2MNY4"/>
<dbReference type="KEGG" id="bcom:BAUCODRAFT_425300"/>
<proteinExistence type="predicted"/>
<organism evidence="1 2">
    <name type="scientific">Baudoinia panamericana (strain UAMH 10762)</name>
    <name type="common">Angels' share fungus</name>
    <name type="synonym">Baudoinia compniacensis (strain UAMH 10762)</name>
    <dbReference type="NCBI Taxonomy" id="717646"/>
    <lineage>
        <taxon>Eukaryota</taxon>
        <taxon>Fungi</taxon>
        <taxon>Dikarya</taxon>
        <taxon>Ascomycota</taxon>
        <taxon>Pezizomycotina</taxon>
        <taxon>Dothideomycetes</taxon>
        <taxon>Dothideomycetidae</taxon>
        <taxon>Mycosphaerellales</taxon>
        <taxon>Teratosphaeriaceae</taxon>
        <taxon>Baudoinia</taxon>
    </lineage>
</organism>
<dbReference type="GeneID" id="19114199"/>
<dbReference type="RefSeq" id="XP_007675039.1">
    <property type="nucleotide sequence ID" value="XM_007676849.1"/>
</dbReference>
<protein>
    <submittedName>
        <fullName evidence="1">Uncharacterized protein</fullName>
    </submittedName>
</protein>
<reference evidence="1 2" key="1">
    <citation type="journal article" date="2012" name="PLoS Pathog.">
        <title>Diverse lifestyles and strategies of plant pathogenesis encoded in the genomes of eighteen Dothideomycetes fungi.</title>
        <authorList>
            <person name="Ohm R.A."/>
            <person name="Feau N."/>
            <person name="Henrissat B."/>
            <person name="Schoch C.L."/>
            <person name="Horwitz B.A."/>
            <person name="Barry K.W."/>
            <person name="Condon B.J."/>
            <person name="Copeland A.C."/>
            <person name="Dhillon B."/>
            <person name="Glaser F."/>
            <person name="Hesse C.N."/>
            <person name="Kosti I."/>
            <person name="LaButti K."/>
            <person name="Lindquist E.A."/>
            <person name="Lucas S."/>
            <person name="Salamov A.A."/>
            <person name="Bradshaw R.E."/>
            <person name="Ciuffetti L."/>
            <person name="Hamelin R.C."/>
            <person name="Kema G.H.J."/>
            <person name="Lawrence C."/>
            <person name="Scott J.A."/>
            <person name="Spatafora J.W."/>
            <person name="Turgeon B.G."/>
            <person name="de Wit P.J.G.M."/>
            <person name="Zhong S."/>
            <person name="Goodwin S.B."/>
            <person name="Grigoriev I.V."/>
        </authorList>
    </citation>
    <scope>NUCLEOTIDE SEQUENCE [LARGE SCALE GENOMIC DNA]</scope>
    <source>
        <strain evidence="1 2">UAMH 10762</strain>
    </source>
</reference>
<evidence type="ECO:0000313" key="1">
    <source>
        <dbReference type="EMBL" id="EMC98406.1"/>
    </source>
</evidence>
<dbReference type="EMBL" id="KB445553">
    <property type="protein sequence ID" value="EMC98406.1"/>
    <property type="molecule type" value="Genomic_DNA"/>
</dbReference>
<name>M2MNY4_BAUPA</name>